<dbReference type="RefSeq" id="WP_076763004.1">
    <property type="nucleotide sequence ID" value="NZ_MSFI01000001.1"/>
</dbReference>
<evidence type="ECO:0000313" key="5">
    <source>
        <dbReference type="Proteomes" id="UP000188613"/>
    </source>
</evidence>
<keyword evidence="4" id="KW-0966">Cell projection</keyword>
<dbReference type="EMBL" id="MSFI01000001">
    <property type="protein sequence ID" value="OMP68605.1"/>
    <property type="molecule type" value="Genomic_DNA"/>
</dbReference>
<protein>
    <recommendedName>
        <fullName evidence="3">Basal-body rod modification protein FlgD</fullName>
    </recommendedName>
</protein>
<evidence type="ECO:0000256" key="1">
    <source>
        <dbReference type="ARBA" id="ARBA00010577"/>
    </source>
</evidence>
<keyword evidence="2 3" id="KW-1005">Bacterial flagellum biogenesis</keyword>
<keyword evidence="4" id="KW-0969">Cilium</keyword>
<dbReference type="GO" id="GO:0044781">
    <property type="term" value="P:bacterial-type flagellum organization"/>
    <property type="evidence" value="ECO:0007669"/>
    <property type="project" value="UniProtKB-UniRule"/>
</dbReference>
<reference evidence="4 5" key="1">
    <citation type="submission" date="2016-12" db="EMBL/GenBank/DDBJ databases">
        <title>Domibacillus sp. SAB 38T whole genome sequencing.</title>
        <authorList>
            <person name="Verma A."/>
            <person name="Ojha A.K."/>
            <person name="Krishnamurthi S."/>
        </authorList>
    </citation>
    <scope>NUCLEOTIDE SEQUENCE [LARGE SCALE GENOMIC DNA]</scope>
    <source>
        <strain evidence="4 5">SAB 38</strain>
    </source>
</reference>
<dbReference type="Proteomes" id="UP000188613">
    <property type="component" value="Unassembled WGS sequence"/>
</dbReference>
<name>A0A1V2AC92_9BACI</name>
<comment type="function">
    <text evidence="3">Required for flagellar hook formation. May act as a scaffolding protein.</text>
</comment>
<dbReference type="STRING" id="1714355.BTO28_00720"/>
<accession>A0A1V2AC92</accession>
<sequence length="224" mass="23976">MSKIDPSLYLANNPAKTKQTGNSALGKDEFLKILMAQLQNQDPLSPMEDKDFIAQMAQFTSLEQMVNMTSMIEEMVQAQQASQMINYQSFVGKDVVWHKMTEETDAEGKPVVETGTGTVKSIKFEDGGVQFTLSDGTVLEPGNISELISSGSGTSGTGTSGGSSVISSNQLVEASYLIGRTVTWGADGSEKSATVKSVSLKDGQVWLQMANDEKIAASSLTKIE</sequence>
<dbReference type="AlphaFoldDB" id="A0A1V2AC92"/>
<organism evidence="4 5">
    <name type="scientific">Domibacillus epiphyticus</name>
    <dbReference type="NCBI Taxonomy" id="1714355"/>
    <lineage>
        <taxon>Bacteria</taxon>
        <taxon>Bacillati</taxon>
        <taxon>Bacillota</taxon>
        <taxon>Bacilli</taxon>
        <taxon>Bacillales</taxon>
        <taxon>Bacillaceae</taxon>
        <taxon>Domibacillus</taxon>
    </lineage>
</organism>
<keyword evidence="4" id="KW-0282">Flagellum</keyword>
<gene>
    <name evidence="4" type="ORF">BTO28_00720</name>
</gene>
<comment type="caution">
    <text evidence="4">The sequence shown here is derived from an EMBL/GenBank/DDBJ whole genome shotgun (WGS) entry which is preliminary data.</text>
</comment>
<dbReference type="Pfam" id="PF03963">
    <property type="entry name" value="FlgD"/>
    <property type="match status" value="1"/>
</dbReference>
<dbReference type="OrthoDB" id="280334at2"/>
<evidence type="ECO:0000256" key="3">
    <source>
        <dbReference type="RuleBase" id="RU362076"/>
    </source>
</evidence>
<dbReference type="InterPro" id="IPR005648">
    <property type="entry name" value="FlgD"/>
</dbReference>
<evidence type="ECO:0000256" key="2">
    <source>
        <dbReference type="ARBA" id="ARBA00022795"/>
    </source>
</evidence>
<proteinExistence type="inferred from homology"/>
<keyword evidence="5" id="KW-1185">Reference proteome</keyword>
<comment type="similarity">
    <text evidence="1 3">Belongs to the FlgD family.</text>
</comment>
<evidence type="ECO:0000313" key="4">
    <source>
        <dbReference type="EMBL" id="OMP68605.1"/>
    </source>
</evidence>
<dbReference type="NCBIfam" id="NF007197">
    <property type="entry name" value="PRK09618.1"/>
    <property type="match status" value="1"/>
</dbReference>